<dbReference type="InterPro" id="IPR036956">
    <property type="entry name" value="Impact_N_sf"/>
</dbReference>
<dbReference type="PROSITE" id="PS00910">
    <property type="entry name" value="UPF0029"/>
    <property type="match status" value="1"/>
</dbReference>
<comment type="similarity">
    <text evidence="2">Belongs to the IMPACT family.</text>
</comment>
<reference evidence="8" key="1">
    <citation type="submission" date="2020-10" db="EMBL/GenBank/DDBJ databases">
        <title>Genome Sequence of Monilinia vaccinii-corymbosi Sheds Light on Mummy Berry Disease Infection of Blueberry and Mating Type.</title>
        <authorList>
            <person name="Yow A.G."/>
            <person name="Zhang Y."/>
            <person name="Bansal K."/>
            <person name="Eacker S.M."/>
            <person name="Sullivan S."/>
            <person name="Liachko I."/>
            <person name="Cubeta M.A."/>
            <person name="Rollins J.A."/>
            <person name="Ashrafi H."/>
        </authorList>
    </citation>
    <scope>NUCLEOTIDE SEQUENCE</scope>
    <source>
        <strain evidence="8">RL-1</strain>
    </source>
</reference>
<dbReference type="InterPro" id="IPR006575">
    <property type="entry name" value="RWD_dom"/>
</dbReference>
<keyword evidence="5" id="KW-0810">Translation regulation</keyword>
<dbReference type="AlphaFoldDB" id="A0A8A3PFP4"/>
<keyword evidence="6" id="KW-0346">Stress response</keyword>
<dbReference type="Gene3D" id="3.10.110.10">
    <property type="entry name" value="Ubiquitin Conjugating Enzyme"/>
    <property type="match status" value="1"/>
</dbReference>
<dbReference type="GO" id="GO:0140469">
    <property type="term" value="P:GCN2-mediated signaling"/>
    <property type="evidence" value="ECO:0007669"/>
    <property type="project" value="TreeGrafter"/>
</dbReference>
<evidence type="ECO:0000256" key="1">
    <source>
        <dbReference type="ARBA" id="ARBA00004496"/>
    </source>
</evidence>
<dbReference type="PANTHER" id="PTHR16301">
    <property type="entry name" value="IMPACT-RELATED"/>
    <property type="match status" value="1"/>
</dbReference>
<dbReference type="CDD" id="cd23822">
    <property type="entry name" value="RWD_ScYIH1-like"/>
    <property type="match status" value="1"/>
</dbReference>
<evidence type="ECO:0000256" key="4">
    <source>
        <dbReference type="ARBA" id="ARBA00022491"/>
    </source>
</evidence>
<evidence type="ECO:0000313" key="8">
    <source>
        <dbReference type="EMBL" id="QSZ34057.1"/>
    </source>
</evidence>
<keyword evidence="9" id="KW-1185">Reference proteome</keyword>
<dbReference type="InterPro" id="IPR001498">
    <property type="entry name" value="Impact_N"/>
</dbReference>
<dbReference type="SMART" id="SM00591">
    <property type="entry name" value="RWD"/>
    <property type="match status" value="1"/>
</dbReference>
<dbReference type="InterPro" id="IPR016135">
    <property type="entry name" value="UBQ-conjugating_enzyme/RWD"/>
</dbReference>
<comment type="subcellular location">
    <subcellularLocation>
        <location evidence="1">Cytoplasm</location>
    </subcellularLocation>
</comment>
<evidence type="ECO:0000259" key="7">
    <source>
        <dbReference type="PROSITE" id="PS50908"/>
    </source>
</evidence>
<keyword evidence="4" id="KW-0678">Repressor</keyword>
<evidence type="ECO:0000256" key="5">
    <source>
        <dbReference type="ARBA" id="ARBA00022845"/>
    </source>
</evidence>
<dbReference type="PANTHER" id="PTHR16301:SF25">
    <property type="entry name" value="PROTEIN IMPACT"/>
    <property type="match status" value="1"/>
</dbReference>
<evidence type="ECO:0000313" key="9">
    <source>
        <dbReference type="Proteomes" id="UP000672032"/>
    </source>
</evidence>
<proteinExistence type="inferred from homology"/>
<name>A0A8A3PFP4_9HELO</name>
<dbReference type="SUPFAM" id="SSF54495">
    <property type="entry name" value="UBC-like"/>
    <property type="match status" value="1"/>
</dbReference>
<dbReference type="InterPro" id="IPR020568">
    <property type="entry name" value="Ribosomal_Su5_D2-typ_SF"/>
</dbReference>
<evidence type="ECO:0000256" key="2">
    <source>
        <dbReference type="ARBA" id="ARBA00007665"/>
    </source>
</evidence>
<feature type="domain" description="RWD" evidence="7">
    <location>
        <begin position="7"/>
        <end position="109"/>
    </location>
</feature>
<accession>A0A8A3PFP4</accession>
<dbReference type="OrthoDB" id="69641at2759"/>
<dbReference type="Proteomes" id="UP000672032">
    <property type="component" value="Chromosome 4"/>
</dbReference>
<dbReference type="Pfam" id="PF05773">
    <property type="entry name" value="RWD"/>
    <property type="match status" value="1"/>
</dbReference>
<dbReference type="SUPFAM" id="SSF54211">
    <property type="entry name" value="Ribosomal protein S5 domain 2-like"/>
    <property type="match status" value="1"/>
</dbReference>
<evidence type="ECO:0000256" key="6">
    <source>
        <dbReference type="ARBA" id="ARBA00023016"/>
    </source>
</evidence>
<gene>
    <name evidence="8" type="ORF">DSL72_005637</name>
</gene>
<dbReference type="Gene3D" id="3.30.230.30">
    <property type="entry name" value="Impact, N-terminal domain"/>
    <property type="match status" value="1"/>
</dbReference>
<organism evidence="8 9">
    <name type="scientific">Monilinia vaccinii-corymbosi</name>
    <dbReference type="NCBI Taxonomy" id="61207"/>
    <lineage>
        <taxon>Eukaryota</taxon>
        <taxon>Fungi</taxon>
        <taxon>Dikarya</taxon>
        <taxon>Ascomycota</taxon>
        <taxon>Pezizomycotina</taxon>
        <taxon>Leotiomycetes</taxon>
        <taxon>Helotiales</taxon>
        <taxon>Sclerotiniaceae</taxon>
        <taxon>Monilinia</taxon>
    </lineage>
</organism>
<keyword evidence="3" id="KW-0963">Cytoplasm</keyword>
<evidence type="ECO:0000256" key="3">
    <source>
        <dbReference type="ARBA" id="ARBA00022490"/>
    </source>
</evidence>
<protein>
    <recommendedName>
        <fullName evidence="7">RWD domain-containing protein</fullName>
    </recommendedName>
</protein>
<dbReference type="EMBL" id="CP063408">
    <property type="protein sequence ID" value="QSZ34057.1"/>
    <property type="molecule type" value="Genomic_DNA"/>
</dbReference>
<dbReference type="InterPro" id="IPR023582">
    <property type="entry name" value="Impact"/>
</dbReference>
<dbReference type="GO" id="GO:0006446">
    <property type="term" value="P:regulation of translational initiation"/>
    <property type="evidence" value="ECO:0007669"/>
    <property type="project" value="TreeGrafter"/>
</dbReference>
<dbReference type="GO" id="GO:0005737">
    <property type="term" value="C:cytoplasm"/>
    <property type="evidence" value="ECO:0007669"/>
    <property type="project" value="UniProtKB-SubCell"/>
</dbReference>
<dbReference type="Pfam" id="PF01205">
    <property type="entry name" value="Impact_N"/>
    <property type="match status" value="1"/>
</dbReference>
<dbReference type="PROSITE" id="PS50908">
    <property type="entry name" value="RWD"/>
    <property type="match status" value="1"/>
</dbReference>
<sequence>MSEDLLNEIEAINSIYGADTLVSAHESPDEIYVLALPNQDTSLRIQFPADYPNAPPAILGTQSSGGNAKKGDAAHLVEFVREVVGRTWRVGEVCLYDICEEVDSTFAAGNGSAIDGGDFQDGPVDSEEELKTLEDGSTPMEQQLKDDIEPPNWTLSEVVTELKSVFVARSTRVHSPALAACYIRHLLGSDRKIRSATHNITAWRIKTPEGIMYQDCDDDGESAAGGRVLHLMQLMDLWNVMVVVTRWYGGQKLGARRFAVINRVARDSFVKGGFVEGEGEAREGKRGKR</sequence>
<dbReference type="InterPro" id="IPR020569">
    <property type="entry name" value="UPF0029_Impact_CS"/>
</dbReference>